<dbReference type="RefSeq" id="WP_007563442.1">
    <property type="nucleotide sequence ID" value="NZ_FOTK01000039.1"/>
</dbReference>
<accession>A0A1I4S1S6</accession>
<proteinExistence type="predicted"/>
<dbReference type="STRING" id="582667.SAMN05192568_103915"/>
<organism evidence="5 6">
    <name type="scientific">Methylobacterium pseudosasicola</name>
    <dbReference type="NCBI Taxonomy" id="582667"/>
    <lineage>
        <taxon>Bacteria</taxon>
        <taxon>Pseudomonadati</taxon>
        <taxon>Pseudomonadota</taxon>
        <taxon>Alphaproteobacteria</taxon>
        <taxon>Hyphomicrobiales</taxon>
        <taxon>Methylobacteriaceae</taxon>
        <taxon>Methylobacterium</taxon>
    </lineage>
</organism>
<reference evidence="6" key="1">
    <citation type="submission" date="2016-10" db="EMBL/GenBank/DDBJ databases">
        <authorList>
            <person name="Varghese N."/>
            <person name="Submissions S."/>
        </authorList>
    </citation>
    <scope>NUCLEOTIDE SEQUENCE [LARGE SCALE GENOMIC DNA]</scope>
    <source>
        <strain evidence="6">BL36</strain>
    </source>
</reference>
<dbReference type="Proteomes" id="UP000199048">
    <property type="component" value="Unassembled WGS sequence"/>
</dbReference>
<evidence type="ECO:0000313" key="6">
    <source>
        <dbReference type="Proteomes" id="UP000199048"/>
    </source>
</evidence>
<gene>
    <name evidence="5" type="ORF">SAMN05192568_103915</name>
</gene>
<dbReference type="InterPro" id="IPR025669">
    <property type="entry name" value="AAA_dom"/>
</dbReference>
<dbReference type="Pfam" id="PF13614">
    <property type="entry name" value="AAA_31"/>
    <property type="match status" value="1"/>
</dbReference>
<name>A0A1I4S1S6_9HYPH</name>
<feature type="region of interest" description="Disordered" evidence="3">
    <location>
        <begin position="1"/>
        <end position="27"/>
    </location>
</feature>
<dbReference type="GeneID" id="90833463"/>
<dbReference type="FunFam" id="3.40.50.300:FF:000285">
    <property type="entry name" value="Sporulation initiation inhibitor Soj"/>
    <property type="match status" value="1"/>
</dbReference>
<dbReference type="EMBL" id="FOTK01000039">
    <property type="protein sequence ID" value="SFM58194.1"/>
    <property type="molecule type" value="Genomic_DNA"/>
</dbReference>
<dbReference type="CDD" id="cd02042">
    <property type="entry name" value="ParAB_family"/>
    <property type="match status" value="1"/>
</dbReference>
<dbReference type="AlphaFoldDB" id="A0A1I4S1S6"/>
<evidence type="ECO:0000256" key="2">
    <source>
        <dbReference type="ARBA" id="ARBA00074747"/>
    </source>
</evidence>
<dbReference type="InterPro" id="IPR027417">
    <property type="entry name" value="P-loop_NTPase"/>
</dbReference>
<sequence>MTEAILGDSADRSVDPSSDPVLTPAERPSVRHPLRILALANQKGGVGKTTTAINLGTALAAIGEDVLVLDLDPQGNASTGLGIDRARRQVSTYDVMTGEASLAEAVIPTAVPRLSIAPSTMDLLGLEMELATLPDRAHRLRGVLKDIAQAKGLERISYVLIDCPPSLNLLTINALAAADAVLVPLQCEFFALEGLSQLLRTVEQVRGALNPKLTIQGIVLTMFDPRNNLSAQVVADVRGFMGDKVYETVIPRNVRISEAPSHGKPALLYDLKCAGSQAYLRLASEVIQREGRVPAAA</sequence>
<keyword evidence="6" id="KW-1185">Reference proteome</keyword>
<evidence type="ECO:0000256" key="1">
    <source>
        <dbReference type="ARBA" id="ARBA00057242"/>
    </source>
</evidence>
<dbReference type="PANTHER" id="PTHR13696">
    <property type="entry name" value="P-LOOP CONTAINING NUCLEOSIDE TRIPHOSPHATE HYDROLASE"/>
    <property type="match status" value="1"/>
</dbReference>
<dbReference type="Gene3D" id="3.40.50.300">
    <property type="entry name" value="P-loop containing nucleotide triphosphate hydrolases"/>
    <property type="match status" value="1"/>
</dbReference>
<evidence type="ECO:0000256" key="3">
    <source>
        <dbReference type="SAM" id="MobiDB-lite"/>
    </source>
</evidence>
<comment type="function">
    <text evidence="1">Involved in chromosome partition. Localize to both poles of the predivisional cell following completion of DNA replication.</text>
</comment>
<evidence type="ECO:0000313" key="5">
    <source>
        <dbReference type="EMBL" id="SFM58194.1"/>
    </source>
</evidence>
<dbReference type="PANTHER" id="PTHR13696:SF52">
    <property type="entry name" value="PARA FAMILY PROTEIN CT_582"/>
    <property type="match status" value="1"/>
</dbReference>
<dbReference type="InterPro" id="IPR050678">
    <property type="entry name" value="DNA_Partitioning_ATPase"/>
</dbReference>
<protein>
    <recommendedName>
        <fullName evidence="2">Chromosome partitioning protein ParA</fullName>
    </recommendedName>
</protein>
<feature type="domain" description="AAA" evidence="4">
    <location>
        <begin position="35"/>
        <end position="215"/>
    </location>
</feature>
<dbReference type="SUPFAM" id="SSF52540">
    <property type="entry name" value="P-loop containing nucleoside triphosphate hydrolases"/>
    <property type="match status" value="1"/>
</dbReference>
<evidence type="ECO:0000259" key="4">
    <source>
        <dbReference type="Pfam" id="PF13614"/>
    </source>
</evidence>